<name>A0A495EW51_9MICC</name>
<accession>A0A495EW51</accession>
<protein>
    <submittedName>
        <fullName evidence="1">Tight adherence protein B</fullName>
    </submittedName>
</protein>
<evidence type="ECO:0000313" key="1">
    <source>
        <dbReference type="EMBL" id="RKR20863.1"/>
    </source>
</evidence>
<dbReference type="RefSeq" id="WP_167467876.1">
    <property type="nucleotide sequence ID" value="NZ_RBIR01000002.1"/>
</dbReference>
<sequence>MTGPLVVVLGLVLVPALWLALAAPGAAARRARRALTGASLRSSAAGEERRPRPLRAVREAFPGAGRWFGGGPSEAVPMTVVVQQLAALLKGGRSPARLWDELWILYGGAARREGSAVNRAAHGRDRDGTGEVSGPVLDPGSLRILAAARGAALRGSSVAEAIRREVSGEAAGGGSDGTAAKAAGRVRLGRDRRVWGELGACFDTAEASGCPLADVLTRFAAHLETEDDAEAARQTALAGPRATVRLLTWLPLSGLGLGLLLGVDPAATLVQNPWGLAALAAGAALTAAGRLWSSGLVRAAAGDPT</sequence>
<comment type="caution">
    <text evidence="1">The sequence shown here is derived from an EMBL/GenBank/DDBJ whole genome shotgun (WGS) entry which is preliminary data.</text>
</comment>
<organism evidence="1 2">
    <name type="scientific">Arthrobacter oryzae</name>
    <dbReference type="NCBI Taxonomy" id="409290"/>
    <lineage>
        <taxon>Bacteria</taxon>
        <taxon>Bacillati</taxon>
        <taxon>Actinomycetota</taxon>
        <taxon>Actinomycetes</taxon>
        <taxon>Micrococcales</taxon>
        <taxon>Micrococcaceae</taxon>
        <taxon>Arthrobacter</taxon>
    </lineage>
</organism>
<dbReference type="AlphaFoldDB" id="A0A495EW51"/>
<dbReference type="EMBL" id="RBIR01000002">
    <property type="protein sequence ID" value="RKR20863.1"/>
    <property type="molecule type" value="Genomic_DNA"/>
</dbReference>
<reference evidence="1 2" key="1">
    <citation type="submission" date="2018-10" db="EMBL/GenBank/DDBJ databases">
        <title>Genomic Encyclopedia of Type Strains, Phase IV (KMG-IV): sequencing the most valuable type-strain genomes for metagenomic binning, comparative biology and taxonomic classification.</title>
        <authorList>
            <person name="Goeker M."/>
        </authorList>
    </citation>
    <scope>NUCLEOTIDE SEQUENCE [LARGE SCALE GENOMIC DNA]</scope>
    <source>
        <strain evidence="1 2">DSM 25586</strain>
    </source>
</reference>
<dbReference type="Proteomes" id="UP000276055">
    <property type="component" value="Unassembled WGS sequence"/>
</dbReference>
<gene>
    <name evidence="1" type="ORF">C8D78_1505</name>
</gene>
<proteinExistence type="predicted"/>
<evidence type="ECO:0000313" key="2">
    <source>
        <dbReference type="Proteomes" id="UP000276055"/>
    </source>
</evidence>